<feature type="compositionally biased region" description="Pro residues" evidence="1">
    <location>
        <begin position="1184"/>
        <end position="1200"/>
    </location>
</feature>
<feature type="compositionally biased region" description="Low complexity" evidence="1">
    <location>
        <begin position="375"/>
        <end position="397"/>
    </location>
</feature>
<protein>
    <submittedName>
        <fullName evidence="2">Uncharacterized protein</fullName>
    </submittedName>
</protein>
<feature type="compositionally biased region" description="Low complexity" evidence="1">
    <location>
        <begin position="1022"/>
        <end position="1031"/>
    </location>
</feature>
<name>A0A1E3B9W2_ASPCR</name>
<feature type="compositionally biased region" description="Basic and acidic residues" evidence="1">
    <location>
        <begin position="575"/>
        <end position="601"/>
    </location>
</feature>
<feature type="compositionally biased region" description="Basic and acidic residues" evidence="1">
    <location>
        <begin position="833"/>
        <end position="842"/>
    </location>
</feature>
<evidence type="ECO:0000313" key="3">
    <source>
        <dbReference type="Proteomes" id="UP000094569"/>
    </source>
</evidence>
<organism evidence="2 3">
    <name type="scientific">Aspergillus cristatus</name>
    <name type="common">Chinese Fuzhuan brick tea-fermentation fungus</name>
    <name type="synonym">Eurotium cristatum</name>
    <dbReference type="NCBI Taxonomy" id="573508"/>
    <lineage>
        <taxon>Eukaryota</taxon>
        <taxon>Fungi</taxon>
        <taxon>Dikarya</taxon>
        <taxon>Ascomycota</taxon>
        <taxon>Pezizomycotina</taxon>
        <taxon>Eurotiomycetes</taxon>
        <taxon>Eurotiomycetidae</taxon>
        <taxon>Eurotiales</taxon>
        <taxon>Aspergillaceae</taxon>
        <taxon>Aspergillus</taxon>
        <taxon>Aspergillus subgen. Aspergillus</taxon>
    </lineage>
</organism>
<feature type="region of interest" description="Disordered" evidence="1">
    <location>
        <begin position="187"/>
        <end position="211"/>
    </location>
</feature>
<dbReference type="EMBL" id="JXNT01000007">
    <property type="protein sequence ID" value="ODM17760.1"/>
    <property type="molecule type" value="Genomic_DNA"/>
</dbReference>
<feature type="compositionally biased region" description="Polar residues" evidence="1">
    <location>
        <begin position="846"/>
        <end position="857"/>
    </location>
</feature>
<feature type="region of interest" description="Disordered" evidence="1">
    <location>
        <begin position="233"/>
        <end position="797"/>
    </location>
</feature>
<feature type="compositionally biased region" description="Polar residues" evidence="1">
    <location>
        <begin position="817"/>
        <end position="831"/>
    </location>
</feature>
<feature type="region of interest" description="Disordered" evidence="1">
    <location>
        <begin position="137"/>
        <end position="169"/>
    </location>
</feature>
<keyword evidence="3" id="KW-1185">Reference proteome</keyword>
<feature type="compositionally biased region" description="Polar residues" evidence="1">
    <location>
        <begin position="291"/>
        <end position="301"/>
    </location>
</feature>
<feature type="compositionally biased region" description="Pro residues" evidence="1">
    <location>
        <begin position="480"/>
        <end position="489"/>
    </location>
</feature>
<feature type="compositionally biased region" description="Polar residues" evidence="1">
    <location>
        <begin position="321"/>
        <end position="343"/>
    </location>
</feature>
<feature type="compositionally biased region" description="Polar residues" evidence="1">
    <location>
        <begin position="137"/>
        <end position="151"/>
    </location>
</feature>
<gene>
    <name evidence="2" type="ORF">SI65_06548</name>
</gene>
<evidence type="ECO:0000313" key="2">
    <source>
        <dbReference type="EMBL" id="ODM17760.1"/>
    </source>
</evidence>
<feature type="compositionally biased region" description="Basic and acidic residues" evidence="1">
    <location>
        <begin position="905"/>
        <end position="921"/>
    </location>
</feature>
<feature type="compositionally biased region" description="Basic and acidic residues" evidence="1">
    <location>
        <begin position="1145"/>
        <end position="1157"/>
    </location>
</feature>
<dbReference type="VEuPathDB" id="FungiDB:SI65_06548"/>
<dbReference type="Proteomes" id="UP000094569">
    <property type="component" value="Unassembled WGS sequence"/>
</dbReference>
<sequence>MNRLRRHKKEKAAKDELVQSEKAASSSSSTTTIISSITPTKKEKEPASKKDDALQTTSPKVSEFDLANALPAPDDFRTSLIMPKLSARFSMLKEQDDPESLLGKASDDSVLFPKRASRLNLFGHNQLADIDEMSINSSRPSAFGQTESNDGYGTDDDRSQAGGSSMMSRARRAEVGNNLFGGRQKVFKIPARSRGASPNPGPEGGRSGLGRAVYEHDVTLSAFQRLRLKEKEERAAAEDGALNSPTFSNEDALSSIGSTNRTTYSSTASGPPPTFGRASTAATSVDGEPATPQSMEGSTGKQFPFPERGAPKPTRRYGQGLAQSVQNQQNLTLNRLESLSRQRPGTPEFPQMNRAFSRSATSLRDRLQRLPLVDAARPSSRPTSPPLSAASPRPQLAESESKDPVPSGYGAPSGYNAPPLSPPISEVEEQPVPLAAALQPEDHGKATASGLFNKPRAPFDEQQFTRRQLQMHQGRSTPPLRRPPSPPRNAPVAPAPTTLPQERVGRSRGTSNASSYRSRAGSASSHYSEGPKGMNRTTFFSNSSPSDSGDEDEEDIHPAFRSRSPSKPSTPTGEPQERHPLPEVRFSDLGDLKPIAEHDIAENADSQNNAQAPQEPDSPTLGPSGLGLSGLVRTHLRRESDKSIQLPSPGLPPKLTDNRDVPEIKHDAADATPTPPPAPADEPSSQSTISAGSMTPEEQPEETQGRTSNDSSLDDESRDSSNSSHRRNASTETQREREEFENELAERRRRVQEKLQNFADFETRSNSRAPSRAASRSASRSGSPVRCGTPDSSAQVKPGNAFALLKSRAGKHHLFQKSGNSSTQSLVNLDQNDPWREEDEKVPFPSLSTQQLNSSTPHIPGDRPSVRSRVAAFTRGNQDASRESSHSRNASPHSFTGFRARRDRSRSDASCRSKSRLRNDDLGTVNERSVASHETSHLPDPTYDPRANTSVPSSTRPSVEGEERSSSRSSGRYRSGSRSGTPSYFDLPPPPQHHPPPVPGPNPAMIGNAPRPSPIVPYSANATPPLDLTPSPSSPPAPTFAAAASHVVPQRAPGHTGLQKRPINKLQISEPTLLSCTSNVPTIGLPPGASLSNGMETPPVPPMNPRRRRQTTTQTILGALKGEKQDTQSSSPSEYASSGRGTPAPDERSMFEDERPLSRNRLRKTSSEGGSLNVKARQEVMSGPAPPMPYPPPSYPPPNVPMEGGMF</sequence>
<feature type="region of interest" description="Disordered" evidence="1">
    <location>
        <begin position="1"/>
        <end position="60"/>
    </location>
</feature>
<feature type="compositionally biased region" description="Low complexity" evidence="1">
    <location>
        <begin position="25"/>
        <end position="38"/>
    </location>
</feature>
<feature type="compositionally biased region" description="Polar residues" evidence="1">
    <location>
        <begin position="947"/>
        <end position="957"/>
    </location>
</feature>
<feature type="compositionally biased region" description="Polar residues" evidence="1">
    <location>
        <begin position="683"/>
        <end position="693"/>
    </location>
</feature>
<feature type="compositionally biased region" description="Polar residues" evidence="1">
    <location>
        <begin position="1066"/>
        <end position="1081"/>
    </location>
</feature>
<reference evidence="2 3" key="1">
    <citation type="journal article" date="2016" name="BMC Genomics">
        <title>Comparative genomic and transcriptomic analyses of the Fuzhuan brick tea-fermentation fungus Aspergillus cristatus.</title>
        <authorList>
            <person name="Ge Y."/>
            <person name="Wang Y."/>
            <person name="Liu Y."/>
            <person name="Tan Y."/>
            <person name="Ren X."/>
            <person name="Zhang X."/>
            <person name="Hyde K.D."/>
            <person name="Liu Y."/>
            <person name="Liu Z."/>
        </authorList>
    </citation>
    <scope>NUCLEOTIDE SEQUENCE [LARGE SCALE GENOMIC DNA]</scope>
    <source>
        <strain evidence="2 3">GZAAS20.1005</strain>
    </source>
</reference>
<comment type="caution">
    <text evidence="2">The sequence shown here is derived from an EMBL/GenBank/DDBJ whole genome shotgun (WGS) entry which is preliminary data.</text>
</comment>
<feature type="compositionally biased region" description="Polar residues" evidence="1">
    <location>
        <begin position="465"/>
        <end position="476"/>
    </location>
</feature>
<feature type="compositionally biased region" description="Polar residues" evidence="1">
    <location>
        <begin position="243"/>
        <end position="269"/>
    </location>
</feature>
<dbReference type="STRING" id="573508.A0A1E3B9W2"/>
<feature type="compositionally biased region" description="Polar residues" evidence="1">
    <location>
        <begin position="1127"/>
        <end position="1140"/>
    </location>
</feature>
<feature type="compositionally biased region" description="Basic and acidic residues" evidence="1">
    <location>
        <begin position="40"/>
        <end position="53"/>
    </location>
</feature>
<feature type="compositionally biased region" description="Low complexity" evidence="1">
    <location>
        <begin position="764"/>
        <end position="783"/>
    </location>
</feature>
<feature type="compositionally biased region" description="Low complexity" evidence="1">
    <location>
        <begin position="967"/>
        <end position="980"/>
    </location>
</feature>
<evidence type="ECO:0000256" key="1">
    <source>
        <dbReference type="SAM" id="MobiDB-lite"/>
    </source>
</evidence>
<feature type="compositionally biased region" description="Basic residues" evidence="1">
    <location>
        <begin position="1"/>
        <end position="11"/>
    </location>
</feature>
<feature type="compositionally biased region" description="Low complexity" evidence="1">
    <location>
        <begin position="561"/>
        <end position="572"/>
    </location>
</feature>
<dbReference type="OrthoDB" id="5335210at2759"/>
<feature type="compositionally biased region" description="Pro residues" evidence="1">
    <location>
        <begin position="987"/>
        <end position="1002"/>
    </location>
</feature>
<proteinExistence type="predicted"/>
<accession>A0A1E3B9W2</accession>
<feature type="compositionally biased region" description="Basic and acidic residues" evidence="1">
    <location>
        <begin position="656"/>
        <end position="669"/>
    </location>
</feature>
<feature type="region of interest" description="Disordered" evidence="1">
    <location>
        <begin position="813"/>
        <end position="1207"/>
    </location>
</feature>
<dbReference type="AlphaFoldDB" id="A0A1E3B9W2"/>
<feature type="compositionally biased region" description="Low complexity" evidence="1">
    <location>
        <begin position="511"/>
        <end position="528"/>
    </location>
</feature>